<proteinExistence type="predicted"/>
<organism evidence="2 3">
    <name type="scientific">Elasticomyces elasticus</name>
    <dbReference type="NCBI Taxonomy" id="574655"/>
    <lineage>
        <taxon>Eukaryota</taxon>
        <taxon>Fungi</taxon>
        <taxon>Dikarya</taxon>
        <taxon>Ascomycota</taxon>
        <taxon>Pezizomycotina</taxon>
        <taxon>Dothideomycetes</taxon>
        <taxon>Dothideomycetidae</taxon>
        <taxon>Mycosphaerellales</taxon>
        <taxon>Teratosphaeriaceae</taxon>
        <taxon>Elasticomyces</taxon>
    </lineage>
</organism>
<dbReference type="Proteomes" id="UP001310594">
    <property type="component" value="Unassembled WGS sequence"/>
</dbReference>
<evidence type="ECO:0000313" key="3">
    <source>
        <dbReference type="Proteomes" id="UP001310594"/>
    </source>
</evidence>
<sequence>MASLKRIHWHAPTSMTAALVCAIALSLGHHFFYARLEGRLTPEGSYHVVGKSLSKQQFNTAVGTAFAFLVKAASSVAITLAYVQAFWWTVKSAKGGSTLAELDTLSALGNIIGLFNVADRWKHPLLFALALIFWCAPIATIVTPATLSVSSAMRKSSSMMDVPQFVFASLDFGDAMHSDGTQETFFYGGPSLAVQNIASVVLAQGRILPITPPTSNTSWLLDFWGPALQCHELDNEDRDAIWVNIWNSYDNATQPWAFLAWASGPVRPDLP</sequence>
<feature type="transmembrane region" description="Helical" evidence="1">
    <location>
        <begin position="124"/>
        <end position="149"/>
    </location>
</feature>
<reference evidence="2" key="1">
    <citation type="submission" date="2023-08" db="EMBL/GenBank/DDBJ databases">
        <title>Black Yeasts Isolated from many extreme environments.</title>
        <authorList>
            <person name="Coleine C."/>
            <person name="Stajich J.E."/>
            <person name="Selbmann L."/>
        </authorList>
    </citation>
    <scope>NUCLEOTIDE SEQUENCE</scope>
    <source>
        <strain evidence="2">CCFEE 5810</strain>
    </source>
</reference>
<comment type="caution">
    <text evidence="2">The sequence shown here is derived from an EMBL/GenBank/DDBJ whole genome shotgun (WGS) entry which is preliminary data.</text>
</comment>
<feature type="transmembrane region" description="Helical" evidence="1">
    <location>
        <begin position="58"/>
        <end position="87"/>
    </location>
</feature>
<evidence type="ECO:0000256" key="1">
    <source>
        <dbReference type="SAM" id="Phobius"/>
    </source>
</evidence>
<keyword evidence="1" id="KW-0812">Transmembrane</keyword>
<protein>
    <submittedName>
        <fullName evidence="2">Uncharacterized protein</fullName>
    </submittedName>
</protein>
<dbReference type="PANTHER" id="PTHR35041">
    <property type="entry name" value="MEDIATOR OF RNA POLYMERASE II TRANSCRIPTION SUBUNIT 1"/>
    <property type="match status" value="1"/>
</dbReference>
<keyword evidence="1" id="KW-0472">Membrane</keyword>
<dbReference type="PANTHER" id="PTHR35041:SF6">
    <property type="entry name" value="FORMYLMETHIONINE DEFORMYLASE-LIKE PROTEIN-RELATED"/>
    <property type="match status" value="1"/>
</dbReference>
<gene>
    <name evidence="2" type="ORF">LTR97_009529</name>
</gene>
<accession>A0AAN7W475</accession>
<dbReference type="EMBL" id="JAVRQU010000016">
    <property type="protein sequence ID" value="KAK5693912.1"/>
    <property type="molecule type" value="Genomic_DNA"/>
</dbReference>
<name>A0AAN7W475_9PEZI</name>
<keyword evidence="1" id="KW-1133">Transmembrane helix</keyword>
<evidence type="ECO:0000313" key="2">
    <source>
        <dbReference type="EMBL" id="KAK5693912.1"/>
    </source>
</evidence>
<dbReference type="AlphaFoldDB" id="A0AAN7W475"/>